<keyword evidence="2" id="KW-1185">Reference proteome</keyword>
<dbReference type="VEuPathDB" id="MicrosporidiaDB:NEQG_02647"/>
<proteinExistence type="predicted"/>
<dbReference type="OrthoDB" id="2198072at2759"/>
<dbReference type="HOGENOM" id="CLU_009683_6_0_1"/>
<gene>
    <name evidence="1" type="ORF">NEQG_02647</name>
</gene>
<dbReference type="InParanoid" id="I3ED59"/>
<sequence>MPTAYEEFLKGNFLCNPKFLVQSYFFEYIDSVEMYEEFVRAVYELITERILNKDEKKSENISMKTGKKAQEVFDSLFIKQDSAELHSKVKYIKHFRLVEHKLNDELQPIPYVESEKLPIFNDDSSDSHDVFLQEYMPPYNRKTDEFVNDKVYENDIVVEPALLCLFFLFAFDSRTGRYDISHMPNPSKELKRFFAKYSDPLQIMDYTMHREWHRVVEDLPNKDISYRLYSSDSRNKIQFGILNMIYIMREIAAENDTKINENIESIKIIINNWNKDSDPDKNKLLMGVKKIWISLSKNKEIKIWCNNIFTKQLENKITDIGIDPKSPFQIIYKKKEKDPDSIEIKMDECSSSYDQNHNGYIKYKVSGNMLRNGAGAAEKTLYDIKKIYMKSKNYIGCIMRQYANLYLDKISYAIKGKYRFIKRIQYILNSEHTNPNGLLLCGNLETLHYKYEITKIFLEKHRSYTESYRNIIGKNNPMVQFTRNLIGSVPINEYILKEKFQSSGIYDGEYKNWYPWVEQDVSTDTPSNNNLQPSTSNAAS</sequence>
<dbReference type="Proteomes" id="UP000002872">
    <property type="component" value="Unassembled WGS sequence"/>
</dbReference>
<dbReference type="AlphaFoldDB" id="I3ED59"/>
<name>I3ED59_NEMP3</name>
<dbReference type="EMBL" id="GL870886">
    <property type="protein sequence ID" value="EIJ87156.1"/>
    <property type="molecule type" value="Genomic_DNA"/>
</dbReference>
<organism evidence="1 2">
    <name type="scientific">Nematocida parisii (strain ERTm3)</name>
    <name type="common">Nematode killer fungus</name>
    <dbReference type="NCBI Taxonomy" id="935791"/>
    <lineage>
        <taxon>Eukaryota</taxon>
        <taxon>Fungi</taxon>
        <taxon>Fungi incertae sedis</taxon>
        <taxon>Microsporidia</taxon>
        <taxon>Nematocida</taxon>
    </lineage>
</organism>
<evidence type="ECO:0000313" key="1">
    <source>
        <dbReference type="EMBL" id="EIJ87156.1"/>
    </source>
</evidence>
<protein>
    <submittedName>
        <fullName evidence="1">Uncharacterized protein</fullName>
    </submittedName>
</protein>
<reference evidence="1" key="1">
    <citation type="submission" date="2011-01" db="EMBL/GenBank/DDBJ databases">
        <title>The Genome Sequence of Nematocida parisii strain ERTm3.</title>
        <authorList>
            <consortium name="The Broad Institute Genome Sequencing Platform"/>
            <consortium name="The Broad Institute Genome Sequencing Center for Infectious Disease"/>
            <person name="Cuomo C."/>
            <person name="Troemel E."/>
            <person name="Young S.K."/>
            <person name="Zeng Q."/>
            <person name="Gargeya S."/>
            <person name="Fitzgerald M."/>
            <person name="Haas B."/>
            <person name="Abouelleil A."/>
            <person name="Alvarado L."/>
            <person name="Arachchi H.M."/>
            <person name="Berlin A."/>
            <person name="Chapman S.B."/>
            <person name="Gearin G."/>
            <person name="Goldberg J."/>
            <person name="Griggs A."/>
            <person name="Gujja S."/>
            <person name="Hansen M."/>
            <person name="Heiman D."/>
            <person name="Howarth C."/>
            <person name="Larimer J."/>
            <person name="Lui A."/>
            <person name="MacDonald P.J.P."/>
            <person name="McCowen C."/>
            <person name="Montmayeur A."/>
            <person name="Murphy C."/>
            <person name="Neiman D."/>
            <person name="Pearson M."/>
            <person name="Priest M."/>
            <person name="Roberts A."/>
            <person name="Saif S."/>
            <person name="Shea T."/>
            <person name="Sisk P."/>
            <person name="Stolte C."/>
            <person name="Sykes S."/>
            <person name="Wortman J."/>
            <person name="Nusbaum C."/>
            <person name="Birren B."/>
        </authorList>
    </citation>
    <scope>NUCLEOTIDE SEQUENCE</scope>
    <source>
        <strain evidence="1">ERTm3</strain>
    </source>
</reference>
<accession>I3ED59</accession>
<evidence type="ECO:0000313" key="2">
    <source>
        <dbReference type="Proteomes" id="UP000002872"/>
    </source>
</evidence>